<dbReference type="Proteomes" id="UP000688947">
    <property type="component" value="Unassembled WGS sequence"/>
</dbReference>
<dbReference type="Proteomes" id="UP000697107">
    <property type="component" value="Unassembled WGS sequence"/>
</dbReference>
<keyword evidence="9" id="KW-1185">Reference proteome</keyword>
<evidence type="ECO:0000313" key="2">
    <source>
        <dbReference type="EMBL" id="KAG2860025.1"/>
    </source>
</evidence>
<dbReference type="VEuPathDB" id="FungiDB:PC110_g7820"/>
<organism evidence="8 9">
    <name type="scientific">Phytophthora cactorum</name>
    <dbReference type="NCBI Taxonomy" id="29920"/>
    <lineage>
        <taxon>Eukaryota</taxon>
        <taxon>Sar</taxon>
        <taxon>Stramenopiles</taxon>
        <taxon>Oomycota</taxon>
        <taxon>Peronosporomycetes</taxon>
        <taxon>Peronosporales</taxon>
        <taxon>Peronosporaceae</taxon>
        <taxon>Phytophthora</taxon>
    </lineage>
</organism>
<dbReference type="Proteomes" id="UP000774804">
    <property type="component" value="Unassembled WGS sequence"/>
</dbReference>
<proteinExistence type="predicted"/>
<dbReference type="EMBL" id="RCMV01000170">
    <property type="protein sequence ID" value="KAG3222716.1"/>
    <property type="molecule type" value="Genomic_DNA"/>
</dbReference>
<dbReference type="EMBL" id="RCMK01000179">
    <property type="protein sequence ID" value="KAG2945581.1"/>
    <property type="molecule type" value="Genomic_DNA"/>
</dbReference>
<dbReference type="EMBL" id="MJFZ01000155">
    <property type="protein sequence ID" value="RAW35895.1"/>
    <property type="molecule type" value="Genomic_DNA"/>
</dbReference>
<dbReference type="EMBL" id="RCML01000095">
    <property type="protein sequence ID" value="KAG2991906.1"/>
    <property type="molecule type" value="Genomic_DNA"/>
</dbReference>
<reference evidence="7" key="3">
    <citation type="submission" date="2021-01" db="EMBL/GenBank/DDBJ databases">
        <title>Phytophthora aleatoria, a newly-described species from Pinus radiata is distinct from Phytophthora cactorum isolates based on comparative genomics.</title>
        <authorList>
            <person name="Mcdougal R."/>
            <person name="Panda P."/>
            <person name="Williams N."/>
            <person name="Studholme D.J."/>
        </authorList>
    </citation>
    <scope>NUCLEOTIDE SEQUENCE</scope>
    <source>
        <strain evidence="7">NZFS 3830</strain>
    </source>
</reference>
<dbReference type="Proteomes" id="UP000736787">
    <property type="component" value="Unassembled WGS sequence"/>
</dbReference>
<evidence type="ECO:0000313" key="9">
    <source>
        <dbReference type="Proteomes" id="UP000251314"/>
    </source>
</evidence>
<reference evidence="8 9" key="1">
    <citation type="submission" date="2018-01" db="EMBL/GenBank/DDBJ databases">
        <title>Draft genome of the strawberry crown rot pathogen Phytophthora cactorum.</title>
        <authorList>
            <person name="Armitage A.D."/>
            <person name="Lysoe E."/>
            <person name="Nellist C.F."/>
            <person name="Harrison R.J."/>
            <person name="Brurberg M.B."/>
        </authorList>
    </citation>
    <scope>NUCLEOTIDE SEQUENCE [LARGE SCALE GENOMIC DNA]</scope>
    <source>
        <strain evidence="8 9">10300</strain>
    </source>
</reference>
<protein>
    <submittedName>
        <fullName evidence="8">Uncharacterized protein</fullName>
    </submittedName>
</protein>
<evidence type="ECO:0000313" key="7">
    <source>
        <dbReference type="EMBL" id="KAG6965145.1"/>
    </source>
</evidence>
<dbReference type="Proteomes" id="UP000251314">
    <property type="component" value="Unassembled WGS sequence"/>
</dbReference>
<sequence>MLQFISPSEDAAEIERFRARHRRLLRPQQQQQSPAKVEALDEDDGRRRKISANWRRKQQQVTHQSDSQWCQSIGTGDGLNAFDFTTSPEAFHDEPVTPVEPCAALQDEQRMADVARQVTSMGFHCGSMWSRTGPSHWGPPTSYATCVDQRRTLYNRPQYYG</sequence>
<dbReference type="OrthoDB" id="98666at2759"/>
<accession>A0A329SGN7</accession>
<evidence type="ECO:0000313" key="3">
    <source>
        <dbReference type="EMBL" id="KAG2937483.1"/>
    </source>
</evidence>
<evidence type="ECO:0000313" key="4">
    <source>
        <dbReference type="EMBL" id="KAG2945581.1"/>
    </source>
</evidence>
<reference evidence="2" key="2">
    <citation type="submission" date="2018-10" db="EMBL/GenBank/DDBJ databases">
        <title>Effector identification in a new, highly contiguous assembly of the strawberry crown rot pathogen Phytophthora cactorum.</title>
        <authorList>
            <person name="Armitage A.D."/>
            <person name="Nellist C.F."/>
            <person name="Bates H."/>
            <person name="Vickerstaff R.J."/>
            <person name="Harrison R.J."/>
        </authorList>
    </citation>
    <scope>NUCLEOTIDE SEQUENCE</scope>
    <source>
        <strain evidence="2">15-7</strain>
        <strain evidence="3">4032</strain>
        <strain evidence="4">4040</strain>
        <strain evidence="5">P415</strain>
        <strain evidence="6">P421</strain>
    </source>
</reference>
<evidence type="ECO:0000256" key="1">
    <source>
        <dbReference type="SAM" id="MobiDB-lite"/>
    </source>
</evidence>
<dbReference type="Proteomes" id="UP000735874">
    <property type="component" value="Unassembled WGS sequence"/>
</dbReference>
<name>A0A329SGN7_9STRA</name>
<evidence type="ECO:0000313" key="6">
    <source>
        <dbReference type="EMBL" id="KAG3222716.1"/>
    </source>
</evidence>
<evidence type="ECO:0000313" key="8">
    <source>
        <dbReference type="EMBL" id="RAW35895.1"/>
    </source>
</evidence>
<gene>
    <name evidence="7" type="ORF">JG687_00005579</name>
    <name evidence="8" type="ORF">PC110_g7820</name>
    <name evidence="2" type="ORF">PC113_g8417</name>
    <name evidence="3" type="ORF">PC115_g4189</name>
    <name evidence="4" type="ORF">PC117_g8343</name>
    <name evidence="5" type="ORF">PC118_g4867</name>
    <name evidence="6" type="ORF">PC129_g6580</name>
</gene>
<dbReference type="EMBL" id="RCMG01000197">
    <property type="protein sequence ID" value="KAG2860025.1"/>
    <property type="molecule type" value="Genomic_DNA"/>
</dbReference>
<feature type="region of interest" description="Disordered" evidence="1">
    <location>
        <begin position="24"/>
        <end position="46"/>
    </location>
</feature>
<dbReference type="EMBL" id="RCMI01000077">
    <property type="protein sequence ID" value="KAG2937483.1"/>
    <property type="molecule type" value="Genomic_DNA"/>
</dbReference>
<comment type="caution">
    <text evidence="8">The sequence shown here is derived from an EMBL/GenBank/DDBJ whole genome shotgun (WGS) entry which is preliminary data.</text>
</comment>
<dbReference type="Proteomes" id="UP000760860">
    <property type="component" value="Unassembled WGS sequence"/>
</dbReference>
<dbReference type="AlphaFoldDB" id="A0A329SGN7"/>
<evidence type="ECO:0000313" key="5">
    <source>
        <dbReference type="EMBL" id="KAG2991906.1"/>
    </source>
</evidence>
<dbReference type="EMBL" id="JAENGZ010000212">
    <property type="protein sequence ID" value="KAG6965145.1"/>
    <property type="molecule type" value="Genomic_DNA"/>
</dbReference>